<evidence type="ECO:0000313" key="1">
    <source>
        <dbReference type="EMBL" id="CAH2045873.1"/>
    </source>
</evidence>
<gene>
    <name evidence="1" type="ORF">IPOD504_LOCUS5269</name>
</gene>
<dbReference type="EMBL" id="OW152828">
    <property type="protein sequence ID" value="CAH2045873.1"/>
    <property type="molecule type" value="Genomic_DNA"/>
</dbReference>
<accession>A0ABN8I8S7</accession>
<proteinExistence type="predicted"/>
<keyword evidence="2" id="KW-1185">Reference proteome</keyword>
<feature type="non-terminal residue" evidence="1">
    <location>
        <position position="1"/>
    </location>
</feature>
<organism evidence="1 2">
    <name type="scientific">Iphiclides podalirius</name>
    <name type="common">scarce swallowtail</name>
    <dbReference type="NCBI Taxonomy" id="110791"/>
    <lineage>
        <taxon>Eukaryota</taxon>
        <taxon>Metazoa</taxon>
        <taxon>Ecdysozoa</taxon>
        <taxon>Arthropoda</taxon>
        <taxon>Hexapoda</taxon>
        <taxon>Insecta</taxon>
        <taxon>Pterygota</taxon>
        <taxon>Neoptera</taxon>
        <taxon>Endopterygota</taxon>
        <taxon>Lepidoptera</taxon>
        <taxon>Glossata</taxon>
        <taxon>Ditrysia</taxon>
        <taxon>Papilionoidea</taxon>
        <taxon>Papilionidae</taxon>
        <taxon>Papilioninae</taxon>
        <taxon>Iphiclides</taxon>
    </lineage>
</organism>
<sequence length="91" mass="9760">MKSAPKVVSSALRPSEDLTILIPREYACTPRRGRDAPGRVDVCAVYKAKLDRPHFTAGLDRTVQAEAILADAESPRCGSEAALCAMFSGLL</sequence>
<protein>
    <submittedName>
        <fullName evidence="1">Uncharacterized protein</fullName>
    </submittedName>
</protein>
<reference evidence="1" key="1">
    <citation type="submission" date="2022-03" db="EMBL/GenBank/DDBJ databases">
        <authorList>
            <person name="Martin H S."/>
        </authorList>
    </citation>
    <scope>NUCLEOTIDE SEQUENCE</scope>
</reference>
<dbReference type="Proteomes" id="UP000837857">
    <property type="component" value="Chromosome 16"/>
</dbReference>
<evidence type="ECO:0000313" key="2">
    <source>
        <dbReference type="Proteomes" id="UP000837857"/>
    </source>
</evidence>
<name>A0ABN8I8S7_9NEOP</name>